<name>A0ABU8F518_9BACI</name>
<feature type="domain" description="Putative zinc-finger" evidence="2">
    <location>
        <begin position="5"/>
        <end position="39"/>
    </location>
</feature>
<feature type="transmembrane region" description="Helical" evidence="1">
    <location>
        <begin position="248"/>
        <end position="269"/>
    </location>
</feature>
<evidence type="ECO:0000259" key="2">
    <source>
        <dbReference type="Pfam" id="PF13490"/>
    </source>
</evidence>
<dbReference type="InterPro" id="IPR027383">
    <property type="entry name" value="Znf_put"/>
</dbReference>
<keyword evidence="4" id="KW-1185">Reference proteome</keyword>
<dbReference type="Pfam" id="PF13490">
    <property type="entry name" value="zf-HC2"/>
    <property type="match status" value="1"/>
</dbReference>
<protein>
    <submittedName>
        <fullName evidence="3">Zf-HC2 domain-containing protein</fullName>
    </submittedName>
</protein>
<feature type="transmembrane region" description="Helical" evidence="1">
    <location>
        <begin position="83"/>
        <end position="103"/>
    </location>
</feature>
<proteinExistence type="predicted"/>
<gene>
    <name evidence="3" type="ORF">WAX74_10660</name>
</gene>
<dbReference type="RefSeq" id="WP_336497655.1">
    <property type="nucleotide sequence ID" value="NZ_JBAWSY010000006.1"/>
</dbReference>
<comment type="caution">
    <text evidence="3">The sequence shown here is derived from an EMBL/GenBank/DDBJ whole genome shotgun (WGS) entry which is preliminary data.</text>
</comment>
<keyword evidence="1" id="KW-0472">Membrane</keyword>
<accession>A0ABU8F518</accession>
<keyword evidence="1" id="KW-1133">Transmembrane helix</keyword>
<keyword evidence="1" id="KW-0812">Transmembrane</keyword>
<evidence type="ECO:0000313" key="3">
    <source>
        <dbReference type="EMBL" id="MEI4770098.1"/>
    </source>
</evidence>
<dbReference type="EMBL" id="JBAWSY010000006">
    <property type="protein sequence ID" value="MEI4770098.1"/>
    <property type="molecule type" value="Genomic_DNA"/>
</dbReference>
<organism evidence="3 4">
    <name type="scientific">Psychrobacillus mangrovi</name>
    <dbReference type="NCBI Taxonomy" id="3117745"/>
    <lineage>
        <taxon>Bacteria</taxon>
        <taxon>Bacillati</taxon>
        <taxon>Bacillota</taxon>
        <taxon>Bacilli</taxon>
        <taxon>Bacillales</taxon>
        <taxon>Bacillaceae</taxon>
        <taxon>Psychrobacillus</taxon>
    </lineage>
</organism>
<reference evidence="3 4" key="1">
    <citation type="submission" date="2024-01" db="EMBL/GenBank/DDBJ databases">
        <title>Seven novel Bacillus-like species.</title>
        <authorList>
            <person name="Liu G."/>
        </authorList>
    </citation>
    <scope>NUCLEOTIDE SEQUENCE [LARGE SCALE GENOMIC DNA]</scope>
    <source>
        <strain evidence="3 4">FJAT-51614</strain>
    </source>
</reference>
<evidence type="ECO:0000313" key="4">
    <source>
        <dbReference type="Proteomes" id="UP001364890"/>
    </source>
</evidence>
<evidence type="ECO:0000256" key="1">
    <source>
        <dbReference type="SAM" id="Phobius"/>
    </source>
</evidence>
<dbReference type="Proteomes" id="UP001364890">
    <property type="component" value="Unassembled WGS sequence"/>
</dbReference>
<sequence>MKNECYIVRDLLPSYIDQICSEESSRFIEQHIATCEQCAELLNQMRVEFDIQEQPEIPTRIEQKKPFQKIAHFFNAQKNFTKFLSISFWVALIVTVGFFIYSLNVLSELNDEREEAQGIEQQKQDIMEKTFAVLSTQANIDEIALQAVFQEYSGQLEHLAVFSTENIDDVTHLQGNPTYTFPIDYSQAILVIGENGKITETIIPNDYDIGTVAMANDQWTVQYEYQNSYLETIENAHQIKHYAPSNWIVFQLPIVFIIITAFILGGWIIQKRITKPVENILD</sequence>